<keyword evidence="4" id="KW-0805">Transcription regulation</keyword>
<evidence type="ECO:0000256" key="1">
    <source>
        <dbReference type="ARBA" id="ARBA00007957"/>
    </source>
</evidence>
<dbReference type="EMBL" id="CP006912">
    <property type="protein sequence ID" value="AHB48060.1"/>
    <property type="molecule type" value="Genomic_DNA"/>
</dbReference>
<evidence type="ECO:0000256" key="3">
    <source>
        <dbReference type="ARBA" id="ARBA00022833"/>
    </source>
</evidence>
<dbReference type="InterPro" id="IPR043135">
    <property type="entry name" value="Fur_C"/>
</dbReference>
<sequence length="134" mass="14296">MDGSRKRLRGAEYEQLVLAVMKREARPLSAYEITAALKGQTRLAPQTVYRALDKLIKAGHAHKLESLNAFTAFQNPDVGPAAGFAICDACGSVAEFAVPTVQSALRKWSDTEGFALTATTLELHGLCSGCKTAG</sequence>
<comment type="similarity">
    <text evidence="1">Belongs to the Fur family.</text>
</comment>
<evidence type="ECO:0000256" key="6">
    <source>
        <dbReference type="ARBA" id="ARBA00023163"/>
    </source>
</evidence>
<evidence type="ECO:0000256" key="7">
    <source>
        <dbReference type="PIRSR" id="PIRSR602481-1"/>
    </source>
</evidence>
<dbReference type="PATRIC" id="fig|1029756.8.peg.1288"/>
<dbReference type="STRING" id="1029756.W911_06160"/>
<proteinExistence type="inferred from homology"/>
<name>V5SDC3_9HYPH</name>
<evidence type="ECO:0000256" key="5">
    <source>
        <dbReference type="ARBA" id="ARBA00023125"/>
    </source>
</evidence>
<dbReference type="AlphaFoldDB" id="V5SDC3"/>
<feature type="binding site" evidence="7">
    <location>
        <position position="130"/>
    </location>
    <ligand>
        <name>Zn(2+)</name>
        <dbReference type="ChEBI" id="CHEBI:29105"/>
    </ligand>
</feature>
<evidence type="ECO:0000256" key="4">
    <source>
        <dbReference type="ARBA" id="ARBA00023015"/>
    </source>
</evidence>
<feature type="binding site" evidence="7">
    <location>
        <position position="87"/>
    </location>
    <ligand>
        <name>Zn(2+)</name>
        <dbReference type="ChEBI" id="CHEBI:29105"/>
    </ligand>
</feature>
<reference evidence="8 9" key="1">
    <citation type="journal article" date="2014" name="Genome Announc.">
        <title>Complete Genome Sequence of Hyphomicrobium nitrativorans Strain NL23, a Denitrifying Bacterium Isolated from Biofilm of a Methanol-Fed Denitrification System Treating Seawater at the Montreal Biodome.</title>
        <authorList>
            <person name="Martineau C."/>
            <person name="Villeneuve C."/>
            <person name="Mauffrey F."/>
            <person name="Villemur R."/>
        </authorList>
    </citation>
    <scope>NUCLEOTIDE SEQUENCE [LARGE SCALE GENOMIC DNA]</scope>
    <source>
        <strain evidence="8">NL23</strain>
    </source>
</reference>
<evidence type="ECO:0000256" key="2">
    <source>
        <dbReference type="ARBA" id="ARBA00022491"/>
    </source>
</evidence>
<dbReference type="Proteomes" id="UP000018542">
    <property type="component" value="Chromosome"/>
</dbReference>
<dbReference type="Gene3D" id="3.30.1490.190">
    <property type="match status" value="1"/>
</dbReference>
<dbReference type="InterPro" id="IPR036388">
    <property type="entry name" value="WH-like_DNA-bd_sf"/>
</dbReference>
<keyword evidence="3 7" id="KW-0862">Zinc</keyword>
<dbReference type="Gene3D" id="1.10.10.10">
    <property type="entry name" value="Winged helix-like DNA-binding domain superfamily/Winged helix DNA-binding domain"/>
    <property type="match status" value="1"/>
</dbReference>
<evidence type="ECO:0000313" key="8">
    <source>
        <dbReference type="EMBL" id="AHB48060.1"/>
    </source>
</evidence>
<feature type="binding site" evidence="7">
    <location>
        <position position="127"/>
    </location>
    <ligand>
        <name>Zn(2+)</name>
        <dbReference type="ChEBI" id="CHEBI:29105"/>
    </ligand>
</feature>
<dbReference type="GO" id="GO:0000976">
    <property type="term" value="F:transcription cis-regulatory region binding"/>
    <property type="evidence" value="ECO:0007669"/>
    <property type="project" value="TreeGrafter"/>
</dbReference>
<organism evidence="8 9">
    <name type="scientific">Hyphomicrobium nitrativorans NL23</name>
    <dbReference type="NCBI Taxonomy" id="1029756"/>
    <lineage>
        <taxon>Bacteria</taxon>
        <taxon>Pseudomonadati</taxon>
        <taxon>Pseudomonadota</taxon>
        <taxon>Alphaproteobacteria</taxon>
        <taxon>Hyphomicrobiales</taxon>
        <taxon>Hyphomicrobiaceae</taxon>
        <taxon>Hyphomicrobium</taxon>
    </lineage>
</organism>
<dbReference type="GO" id="GO:1900376">
    <property type="term" value="P:regulation of secondary metabolite biosynthetic process"/>
    <property type="evidence" value="ECO:0007669"/>
    <property type="project" value="TreeGrafter"/>
</dbReference>
<accession>V5SDC3</accession>
<dbReference type="GO" id="GO:0045892">
    <property type="term" value="P:negative regulation of DNA-templated transcription"/>
    <property type="evidence" value="ECO:0007669"/>
    <property type="project" value="TreeGrafter"/>
</dbReference>
<dbReference type="GO" id="GO:0003700">
    <property type="term" value="F:DNA-binding transcription factor activity"/>
    <property type="evidence" value="ECO:0007669"/>
    <property type="project" value="InterPro"/>
</dbReference>
<dbReference type="Pfam" id="PF01475">
    <property type="entry name" value="FUR"/>
    <property type="match status" value="1"/>
</dbReference>
<dbReference type="GO" id="GO:0008270">
    <property type="term" value="F:zinc ion binding"/>
    <property type="evidence" value="ECO:0007669"/>
    <property type="project" value="TreeGrafter"/>
</dbReference>
<dbReference type="InterPro" id="IPR002481">
    <property type="entry name" value="FUR"/>
</dbReference>
<dbReference type="KEGG" id="hni:W911_06160"/>
<dbReference type="HOGENOM" id="CLU_096072_2_2_5"/>
<dbReference type="SUPFAM" id="SSF46785">
    <property type="entry name" value="Winged helix' DNA-binding domain"/>
    <property type="match status" value="1"/>
</dbReference>
<dbReference type="RefSeq" id="WP_023786627.1">
    <property type="nucleotide sequence ID" value="NC_022997.1"/>
</dbReference>
<evidence type="ECO:0000313" key="9">
    <source>
        <dbReference type="Proteomes" id="UP000018542"/>
    </source>
</evidence>
<gene>
    <name evidence="8" type="ORF">W911_06160</name>
</gene>
<keyword evidence="2" id="KW-0678">Repressor</keyword>
<dbReference type="InterPro" id="IPR036390">
    <property type="entry name" value="WH_DNA-bd_sf"/>
</dbReference>
<dbReference type="PANTHER" id="PTHR33202">
    <property type="entry name" value="ZINC UPTAKE REGULATION PROTEIN"/>
    <property type="match status" value="1"/>
</dbReference>
<keyword evidence="5" id="KW-0238">DNA-binding</keyword>
<keyword evidence="7" id="KW-0479">Metal-binding</keyword>
<dbReference type="PANTHER" id="PTHR33202:SF6">
    <property type="entry name" value="ZINC UPTAKE REGULATION PROTEIN"/>
    <property type="match status" value="1"/>
</dbReference>
<protein>
    <submittedName>
        <fullName evidence="8">Fur family transcriptional regulator</fullName>
    </submittedName>
</protein>
<feature type="binding site" evidence="7">
    <location>
        <position position="90"/>
    </location>
    <ligand>
        <name>Zn(2+)</name>
        <dbReference type="ChEBI" id="CHEBI:29105"/>
    </ligand>
</feature>
<dbReference type="GO" id="GO:0005829">
    <property type="term" value="C:cytosol"/>
    <property type="evidence" value="ECO:0007669"/>
    <property type="project" value="TreeGrafter"/>
</dbReference>
<keyword evidence="9" id="KW-1185">Reference proteome</keyword>
<comment type="cofactor">
    <cofactor evidence="7">
        <name>Zn(2+)</name>
        <dbReference type="ChEBI" id="CHEBI:29105"/>
    </cofactor>
    <text evidence="7">Binds 1 zinc ion per subunit.</text>
</comment>
<keyword evidence="6" id="KW-0804">Transcription</keyword>
<dbReference type="OrthoDB" id="9801127at2"/>